<feature type="compositionally biased region" description="Gly residues" evidence="1">
    <location>
        <begin position="423"/>
        <end position="434"/>
    </location>
</feature>
<accession>A0AAQ3QVB3</accession>
<proteinExistence type="predicted"/>
<keyword evidence="3" id="KW-1185">Reference proteome</keyword>
<feature type="region of interest" description="Disordered" evidence="1">
    <location>
        <begin position="410"/>
        <end position="434"/>
    </location>
</feature>
<evidence type="ECO:0000256" key="1">
    <source>
        <dbReference type="SAM" id="MobiDB-lite"/>
    </source>
</evidence>
<name>A0AAQ3QVB3_9BACT</name>
<sequence>MNTKILLISTTWAFSLGGAYWVGTSIAERSASGPVEVTSKQQSTLEKRSVTGEAVVEKEAVEAVEADPLAVLEALTETSDFSSWEQIEEAMANLRPYEAKEALTFVSSFPPGAKRDEMVVSLLEKWAELDPLGAMDYLTNIESMRLRDDAAEAILEQWGRSNPVEAISWIDANADSMTGRVYSNRMLSVIAGYAEVDPQGAFNYSSSLPEDTSTQRNVKSRALGEVVRSLVESDQIGEAVSLISGMEPGNMQTEAFSEFIEEWARYDPTAAVEYLGMLGEDAAADAKQSLMRSWAEYDPVAAAEWLSTLPADDPEMGSLVNNLIGRWTRYDLEASAAWLNQIPPSPEIDRAVAIYTYRSAQEDPAGAMSWAESVTRDNIRDRLMTRVASEWKQQDPDGFQSYIETAEISDEQKTQLQEAQPGRGFGGRGNWRRD</sequence>
<reference evidence="2 3" key="1">
    <citation type="submission" date="2023-10" db="EMBL/GenBank/DDBJ databases">
        <title>Rubellicoccus peritrichatus gen. nov., sp. nov., isolated from an algae of coral reef tank.</title>
        <authorList>
            <person name="Luo J."/>
        </authorList>
    </citation>
    <scope>NUCLEOTIDE SEQUENCE [LARGE SCALE GENOMIC DNA]</scope>
    <source>
        <strain evidence="2 3">CR14</strain>
    </source>
</reference>
<evidence type="ECO:0000313" key="2">
    <source>
        <dbReference type="EMBL" id="WOO41403.1"/>
    </source>
</evidence>
<organism evidence="2 3">
    <name type="scientific">Rubellicoccus peritrichatus</name>
    <dbReference type="NCBI Taxonomy" id="3080537"/>
    <lineage>
        <taxon>Bacteria</taxon>
        <taxon>Pseudomonadati</taxon>
        <taxon>Verrucomicrobiota</taxon>
        <taxon>Opitutia</taxon>
        <taxon>Puniceicoccales</taxon>
        <taxon>Cerasicoccaceae</taxon>
        <taxon>Rubellicoccus</taxon>
    </lineage>
</organism>
<dbReference type="EMBL" id="CP136920">
    <property type="protein sequence ID" value="WOO41403.1"/>
    <property type="molecule type" value="Genomic_DNA"/>
</dbReference>
<dbReference type="Proteomes" id="UP001304300">
    <property type="component" value="Chromosome"/>
</dbReference>
<dbReference type="AlphaFoldDB" id="A0AAQ3QVB3"/>
<gene>
    <name evidence="2" type="ORF">RZN69_22515</name>
</gene>
<evidence type="ECO:0000313" key="3">
    <source>
        <dbReference type="Proteomes" id="UP001304300"/>
    </source>
</evidence>
<dbReference type="RefSeq" id="WP_317833887.1">
    <property type="nucleotide sequence ID" value="NZ_CP136920.1"/>
</dbReference>
<protein>
    <submittedName>
        <fullName evidence="2">Uncharacterized protein</fullName>
    </submittedName>
</protein>